<evidence type="ECO:0000313" key="1">
    <source>
        <dbReference type="EMBL" id="WOG88722.1"/>
    </source>
</evidence>
<proteinExistence type="predicted"/>
<dbReference type="EMBL" id="CP093344">
    <property type="protein sequence ID" value="WOG88722.1"/>
    <property type="molecule type" value="Genomic_DNA"/>
</dbReference>
<protein>
    <submittedName>
        <fullName evidence="1">Uncharacterized protein</fullName>
    </submittedName>
</protein>
<reference evidence="1" key="1">
    <citation type="journal article" date="2016" name="Nat. Genet.">
        <title>A high-quality carrot genome assembly provides new insights into carotenoid accumulation and asterid genome evolution.</title>
        <authorList>
            <person name="Iorizzo M."/>
            <person name="Ellison S."/>
            <person name="Senalik D."/>
            <person name="Zeng P."/>
            <person name="Satapoomin P."/>
            <person name="Huang J."/>
            <person name="Bowman M."/>
            <person name="Iovene M."/>
            <person name="Sanseverino W."/>
            <person name="Cavagnaro P."/>
            <person name="Yildiz M."/>
            <person name="Macko-Podgorni A."/>
            <person name="Moranska E."/>
            <person name="Grzebelus E."/>
            <person name="Grzebelus D."/>
            <person name="Ashrafi H."/>
            <person name="Zheng Z."/>
            <person name="Cheng S."/>
            <person name="Spooner D."/>
            <person name="Van Deynze A."/>
            <person name="Simon P."/>
        </authorList>
    </citation>
    <scope>NUCLEOTIDE SEQUENCE</scope>
    <source>
        <tissue evidence="1">Leaf</tissue>
    </source>
</reference>
<reference evidence="1" key="2">
    <citation type="submission" date="2022-03" db="EMBL/GenBank/DDBJ databases">
        <title>Draft title - Genomic analysis of global carrot germplasm unveils the trajectory of domestication and the origin of high carotenoid orange carrot.</title>
        <authorList>
            <person name="Iorizzo M."/>
            <person name="Ellison S."/>
            <person name="Senalik D."/>
            <person name="Macko-Podgorni A."/>
            <person name="Grzebelus D."/>
            <person name="Bostan H."/>
            <person name="Rolling W."/>
            <person name="Curaba J."/>
            <person name="Simon P."/>
        </authorList>
    </citation>
    <scope>NUCLEOTIDE SEQUENCE</scope>
    <source>
        <tissue evidence="1">Leaf</tissue>
    </source>
</reference>
<dbReference type="Proteomes" id="UP000077755">
    <property type="component" value="Chromosome 2"/>
</dbReference>
<dbReference type="AlphaFoldDB" id="A0AAF0WFR9"/>
<evidence type="ECO:0000313" key="2">
    <source>
        <dbReference type="Proteomes" id="UP000077755"/>
    </source>
</evidence>
<dbReference type="PROSITE" id="PS51257">
    <property type="entry name" value="PROKAR_LIPOPROTEIN"/>
    <property type="match status" value="1"/>
</dbReference>
<organism evidence="1 2">
    <name type="scientific">Daucus carota subsp. sativus</name>
    <name type="common">Carrot</name>
    <dbReference type="NCBI Taxonomy" id="79200"/>
    <lineage>
        <taxon>Eukaryota</taxon>
        <taxon>Viridiplantae</taxon>
        <taxon>Streptophyta</taxon>
        <taxon>Embryophyta</taxon>
        <taxon>Tracheophyta</taxon>
        <taxon>Spermatophyta</taxon>
        <taxon>Magnoliopsida</taxon>
        <taxon>eudicotyledons</taxon>
        <taxon>Gunneridae</taxon>
        <taxon>Pentapetalae</taxon>
        <taxon>asterids</taxon>
        <taxon>campanulids</taxon>
        <taxon>Apiales</taxon>
        <taxon>Apiaceae</taxon>
        <taxon>Apioideae</taxon>
        <taxon>Scandiceae</taxon>
        <taxon>Daucinae</taxon>
        <taxon>Daucus</taxon>
        <taxon>Daucus sect. Daucus</taxon>
    </lineage>
</organism>
<keyword evidence="2" id="KW-1185">Reference proteome</keyword>
<sequence length="42" mass="4680">MRQTVWHSQTSISISCKPASAFQISDSPQILCHCFSGLEAHF</sequence>
<gene>
    <name evidence="1" type="ORF">DCAR_0207957</name>
</gene>
<name>A0AAF0WFR9_DAUCS</name>
<accession>A0AAF0WFR9</accession>